<reference evidence="3" key="1">
    <citation type="journal article" date="2020" name="bioRxiv">
        <title>Comparative genomics of Chlamydomonas.</title>
        <authorList>
            <person name="Craig R.J."/>
            <person name="Hasan A.R."/>
            <person name="Ness R.W."/>
            <person name="Keightley P.D."/>
        </authorList>
    </citation>
    <scope>NUCLEOTIDE SEQUENCE</scope>
    <source>
        <strain evidence="3">CCAP 11/70</strain>
    </source>
</reference>
<feature type="compositionally biased region" description="Low complexity" evidence="1">
    <location>
        <begin position="583"/>
        <end position="597"/>
    </location>
</feature>
<dbReference type="PANTHER" id="PTHR35769:SF2">
    <property type="entry name" value="CALCINEURIN-LIKE METALLO-PHOSPHOESTERASE SUPERFAMILY PROTEIN"/>
    <property type="match status" value="1"/>
</dbReference>
<dbReference type="GO" id="GO:0016787">
    <property type="term" value="F:hydrolase activity"/>
    <property type="evidence" value="ECO:0007669"/>
    <property type="project" value="InterPro"/>
</dbReference>
<gene>
    <name evidence="3" type="ORF">HYH03_015643</name>
</gene>
<feature type="domain" description="Calcineurin-like phosphoesterase" evidence="2">
    <location>
        <begin position="30"/>
        <end position="268"/>
    </location>
</feature>
<evidence type="ECO:0000256" key="1">
    <source>
        <dbReference type="SAM" id="MobiDB-lite"/>
    </source>
</evidence>
<dbReference type="InterPro" id="IPR029052">
    <property type="entry name" value="Metallo-depent_PP-like"/>
</dbReference>
<dbReference type="PANTHER" id="PTHR35769">
    <property type="entry name" value="CALCINEURIN-LIKE METALLO-PHOSPHOESTERASE SUPERFAMILY PROTEIN"/>
    <property type="match status" value="1"/>
</dbReference>
<proteinExistence type="predicted"/>
<name>A0A835XKT4_9CHLO</name>
<keyword evidence="4" id="KW-1185">Reference proteome</keyword>
<dbReference type="SUPFAM" id="SSF56300">
    <property type="entry name" value="Metallo-dependent phosphatases"/>
    <property type="match status" value="1"/>
</dbReference>
<dbReference type="InterPro" id="IPR004843">
    <property type="entry name" value="Calcineurin-like_PHP"/>
</dbReference>
<feature type="region of interest" description="Disordered" evidence="1">
    <location>
        <begin position="583"/>
        <end position="610"/>
    </location>
</feature>
<feature type="region of interest" description="Disordered" evidence="1">
    <location>
        <begin position="322"/>
        <end position="413"/>
    </location>
</feature>
<feature type="compositionally biased region" description="Gly residues" evidence="1">
    <location>
        <begin position="400"/>
        <end position="413"/>
    </location>
</feature>
<organism evidence="3 4">
    <name type="scientific">Edaphochlamys debaryana</name>
    <dbReference type="NCBI Taxonomy" id="47281"/>
    <lineage>
        <taxon>Eukaryota</taxon>
        <taxon>Viridiplantae</taxon>
        <taxon>Chlorophyta</taxon>
        <taxon>core chlorophytes</taxon>
        <taxon>Chlorophyceae</taxon>
        <taxon>CS clade</taxon>
        <taxon>Chlamydomonadales</taxon>
        <taxon>Chlamydomonadales incertae sedis</taxon>
        <taxon>Edaphochlamys</taxon>
    </lineage>
</organism>
<protein>
    <recommendedName>
        <fullName evidence="2">Calcineurin-like phosphoesterase domain-containing protein</fullName>
    </recommendedName>
</protein>
<dbReference type="AlphaFoldDB" id="A0A835XKT4"/>
<evidence type="ECO:0000313" key="3">
    <source>
        <dbReference type="EMBL" id="KAG2485671.1"/>
    </source>
</evidence>
<dbReference type="EMBL" id="JAEHOE010000125">
    <property type="protein sequence ID" value="KAG2485671.1"/>
    <property type="molecule type" value="Genomic_DNA"/>
</dbReference>
<dbReference type="NCBIfam" id="TIGR04168">
    <property type="entry name" value="TIGR04168 family protein"/>
    <property type="match status" value="1"/>
</dbReference>
<feature type="compositionally biased region" description="Low complexity" evidence="1">
    <location>
        <begin position="322"/>
        <end position="345"/>
    </location>
</feature>
<evidence type="ECO:0000259" key="2">
    <source>
        <dbReference type="Pfam" id="PF00149"/>
    </source>
</evidence>
<dbReference type="Proteomes" id="UP000612055">
    <property type="component" value="Unassembled WGS sequence"/>
</dbReference>
<dbReference type="Pfam" id="PF00149">
    <property type="entry name" value="Metallophos"/>
    <property type="match status" value="1"/>
</dbReference>
<feature type="compositionally biased region" description="Low complexity" evidence="1">
    <location>
        <begin position="496"/>
        <end position="521"/>
    </location>
</feature>
<feature type="region of interest" description="Disordered" evidence="1">
    <location>
        <begin position="1"/>
        <end position="22"/>
    </location>
</feature>
<dbReference type="InterPro" id="IPR027629">
    <property type="entry name" value="DevT-like"/>
</dbReference>
<feature type="compositionally biased region" description="Pro residues" evidence="1">
    <location>
        <begin position="346"/>
        <end position="356"/>
    </location>
</feature>
<comment type="caution">
    <text evidence="3">The sequence shown here is derived from an EMBL/GenBank/DDBJ whole genome shotgun (WGS) entry which is preliminary data.</text>
</comment>
<feature type="compositionally biased region" description="Low complexity" evidence="1">
    <location>
        <begin position="369"/>
        <end position="390"/>
    </location>
</feature>
<dbReference type="Gene3D" id="3.60.21.10">
    <property type="match status" value="1"/>
</dbReference>
<accession>A0A835XKT4</accession>
<feature type="region of interest" description="Disordered" evidence="1">
    <location>
        <begin position="496"/>
        <end position="523"/>
    </location>
</feature>
<dbReference type="OrthoDB" id="3664at2759"/>
<dbReference type="CDD" id="cd07397">
    <property type="entry name" value="MPP_NostocDevT-like"/>
    <property type="match status" value="1"/>
</dbReference>
<sequence>MEAHGEAPTGPEASMAGPAAATAVRPPGKLKVAIVGDVHGSWRGDREEAALRLLGPDVTLLLGDFGNENVELVKQIASLPLRKAVILGNHDAWFTMTGRSMRRAPPQQSLSAADLLAAEQRGDGPLAAADGDGVTKQLAALGEEHMGYGTHAMDEQGYTVMGARPFSKGGKSFTSIKAFMGSLYGIESMDASADRIVQVASSAPPAHPLIVMGHNGPSGLGARAWDPCGVDWEPKAGDHGDPDLRAALDRLHAAGRRVPLVTFGHMHHNLHSGASKGWSHHLRRMVHLDPSTRTLFLNAATVPRVRLAPASNPVAAAAASGVYDPSASPASPSTPHSSSTSSSPRGSPPANSPPLSPKAYGSGRRARMAAKAAAAAVAASALAHPPGGSHSHSHDSQHQHGGGAGAGAGGGGDTGATLHHFMVAEFEAGEVVRARDVWVQVTPVSDGTAAAALAAAAAEVAEAEATAGPQVAAALATAAESLADADGALAASAASSMDGDGAATSASGDGDGAAAGASDAGPQRVGPYVTHVARQNVVLRTVVGANGGLVKFVWNAFDQQYEPVVLPPTDANGDAVMQEADGAMAGAEGEAGAASEGAGQGQGQAGGQQPLVPAGAVAVAAGGPGRLGEEAAPRRLWAD</sequence>
<evidence type="ECO:0000313" key="4">
    <source>
        <dbReference type="Proteomes" id="UP000612055"/>
    </source>
</evidence>